<proteinExistence type="predicted"/>
<evidence type="ECO:0000313" key="3">
    <source>
        <dbReference type="EMBL" id="KAF6031975.1"/>
    </source>
</evidence>
<dbReference type="AlphaFoldDB" id="A0A7J7K1E1"/>
<evidence type="ECO:0000313" key="4">
    <source>
        <dbReference type="Proteomes" id="UP000593567"/>
    </source>
</evidence>
<dbReference type="OrthoDB" id="10043005at2759"/>
<feature type="transmembrane region" description="Helical" evidence="2">
    <location>
        <begin position="22"/>
        <end position="42"/>
    </location>
</feature>
<evidence type="ECO:0000256" key="2">
    <source>
        <dbReference type="SAM" id="Phobius"/>
    </source>
</evidence>
<keyword evidence="4" id="KW-1185">Reference proteome</keyword>
<dbReference type="EMBL" id="VXIV02001548">
    <property type="protein sequence ID" value="KAF6031975.1"/>
    <property type="molecule type" value="Genomic_DNA"/>
</dbReference>
<dbReference type="Proteomes" id="UP000593567">
    <property type="component" value="Unassembled WGS sequence"/>
</dbReference>
<reference evidence="3" key="1">
    <citation type="submission" date="2020-06" db="EMBL/GenBank/DDBJ databases">
        <title>Draft genome of Bugula neritina, a colonial animal packing powerful symbionts and potential medicines.</title>
        <authorList>
            <person name="Rayko M."/>
        </authorList>
    </citation>
    <scope>NUCLEOTIDE SEQUENCE [LARGE SCALE GENOMIC DNA]</scope>
    <source>
        <strain evidence="3">Kwan_BN1</strain>
    </source>
</reference>
<sequence>MNENHGIINITSYKKGSLVINAMFWAYFALCLVISANADLSLKQVKRKNELKDTTDEKVDILMSNIEQHCHADLRTGGARKKRQSEESLRLLLRDLLDECDEEGESEDPNPTTPVPTVLSPTSQPSNQPSIFGPCQSMETVNLTGSWRRDLEGSNLLPANGFYACDRELHRGQHWFRFTGSAGSQMSNRCPLDYSCGSHGGFWTNAPMPTVVGDIHRVPIYGSWNGDCSWYTWPQPNSMLVQKCSERPGDYIYKVFGTGSCYWAFCGMNVDSE</sequence>
<organism evidence="3 4">
    <name type="scientific">Bugula neritina</name>
    <name type="common">Brown bryozoan</name>
    <name type="synonym">Sertularia neritina</name>
    <dbReference type="NCBI Taxonomy" id="10212"/>
    <lineage>
        <taxon>Eukaryota</taxon>
        <taxon>Metazoa</taxon>
        <taxon>Spiralia</taxon>
        <taxon>Lophotrochozoa</taxon>
        <taxon>Bryozoa</taxon>
        <taxon>Gymnolaemata</taxon>
        <taxon>Cheilostomatida</taxon>
        <taxon>Flustrina</taxon>
        <taxon>Buguloidea</taxon>
        <taxon>Bugulidae</taxon>
        <taxon>Bugula</taxon>
    </lineage>
</organism>
<protein>
    <submittedName>
        <fullName evidence="3">Uncharacterized protein</fullName>
    </submittedName>
</protein>
<accession>A0A7J7K1E1</accession>
<keyword evidence="2" id="KW-0472">Membrane</keyword>
<evidence type="ECO:0000256" key="1">
    <source>
        <dbReference type="SAM" id="MobiDB-lite"/>
    </source>
</evidence>
<keyword evidence="2" id="KW-0812">Transmembrane</keyword>
<gene>
    <name evidence="3" type="ORF">EB796_009697</name>
</gene>
<name>A0A7J7K1E1_BUGNE</name>
<feature type="compositionally biased region" description="Low complexity" evidence="1">
    <location>
        <begin position="115"/>
        <end position="126"/>
    </location>
</feature>
<feature type="region of interest" description="Disordered" evidence="1">
    <location>
        <begin position="101"/>
        <end position="133"/>
    </location>
</feature>
<comment type="caution">
    <text evidence="3">The sequence shown here is derived from an EMBL/GenBank/DDBJ whole genome shotgun (WGS) entry which is preliminary data.</text>
</comment>
<keyword evidence="2" id="KW-1133">Transmembrane helix</keyword>